<feature type="compositionally biased region" description="Acidic residues" evidence="1">
    <location>
        <begin position="153"/>
        <end position="164"/>
    </location>
</feature>
<proteinExistence type="predicted"/>
<dbReference type="InParanoid" id="A0A2P5EK08"/>
<feature type="compositionally biased region" description="Basic and acidic residues" evidence="1">
    <location>
        <begin position="142"/>
        <end position="152"/>
    </location>
</feature>
<comment type="caution">
    <text evidence="2">The sequence shown here is derived from an EMBL/GenBank/DDBJ whole genome shotgun (WGS) entry which is preliminary data.</text>
</comment>
<dbReference type="AlphaFoldDB" id="A0A2P5EK08"/>
<organism evidence="2 3">
    <name type="scientific">Trema orientale</name>
    <name type="common">Charcoal tree</name>
    <name type="synonym">Celtis orientalis</name>
    <dbReference type="NCBI Taxonomy" id="63057"/>
    <lineage>
        <taxon>Eukaryota</taxon>
        <taxon>Viridiplantae</taxon>
        <taxon>Streptophyta</taxon>
        <taxon>Embryophyta</taxon>
        <taxon>Tracheophyta</taxon>
        <taxon>Spermatophyta</taxon>
        <taxon>Magnoliopsida</taxon>
        <taxon>eudicotyledons</taxon>
        <taxon>Gunneridae</taxon>
        <taxon>Pentapetalae</taxon>
        <taxon>rosids</taxon>
        <taxon>fabids</taxon>
        <taxon>Rosales</taxon>
        <taxon>Cannabaceae</taxon>
        <taxon>Trema</taxon>
    </lineage>
</organism>
<accession>A0A2P5EK08</accession>
<name>A0A2P5EK08_TREOI</name>
<sequence>MKTLGRVSFLWPRICCSSPRKPESIDKSRSSIETRNPLRIDRTALQSSNVDRTTRRLVKYTTMRFSAPGRQITGSGARFGSSGCCSGSGRAGGGGRVDQARRRELARRTRWKTTKVFLGWWRRWWLWWWLAGWSEEQRFSMSLKEEQEKRDEGDDDDDDDDDDVSWIRVGDLPHGRHI</sequence>
<evidence type="ECO:0000313" key="3">
    <source>
        <dbReference type="Proteomes" id="UP000237000"/>
    </source>
</evidence>
<dbReference type="Proteomes" id="UP000237000">
    <property type="component" value="Unassembled WGS sequence"/>
</dbReference>
<dbReference type="EMBL" id="JXTC01000141">
    <property type="protein sequence ID" value="PON85898.1"/>
    <property type="molecule type" value="Genomic_DNA"/>
</dbReference>
<reference evidence="3" key="1">
    <citation type="submission" date="2016-06" db="EMBL/GenBank/DDBJ databases">
        <title>Parallel loss of symbiosis genes in relatives of nitrogen-fixing non-legume Parasponia.</title>
        <authorList>
            <person name="Van Velzen R."/>
            <person name="Holmer R."/>
            <person name="Bu F."/>
            <person name="Rutten L."/>
            <person name="Van Zeijl A."/>
            <person name="Liu W."/>
            <person name="Santuari L."/>
            <person name="Cao Q."/>
            <person name="Sharma T."/>
            <person name="Shen D."/>
            <person name="Roswanjaya Y."/>
            <person name="Wardhani T."/>
            <person name="Kalhor M.S."/>
            <person name="Jansen J."/>
            <person name="Van den Hoogen J."/>
            <person name="Gungor B."/>
            <person name="Hartog M."/>
            <person name="Hontelez J."/>
            <person name="Verver J."/>
            <person name="Yang W.-C."/>
            <person name="Schijlen E."/>
            <person name="Repin R."/>
            <person name="Schilthuizen M."/>
            <person name="Schranz E."/>
            <person name="Heidstra R."/>
            <person name="Miyata K."/>
            <person name="Fedorova E."/>
            <person name="Kohlen W."/>
            <person name="Bisseling T."/>
            <person name="Smit S."/>
            <person name="Geurts R."/>
        </authorList>
    </citation>
    <scope>NUCLEOTIDE SEQUENCE [LARGE SCALE GENOMIC DNA]</scope>
    <source>
        <strain evidence="3">cv. RG33-2</strain>
    </source>
</reference>
<feature type="non-terminal residue" evidence="2">
    <location>
        <position position="178"/>
    </location>
</feature>
<dbReference type="OrthoDB" id="10456080at2759"/>
<evidence type="ECO:0000256" key="1">
    <source>
        <dbReference type="SAM" id="MobiDB-lite"/>
    </source>
</evidence>
<feature type="region of interest" description="Disordered" evidence="1">
    <location>
        <begin position="142"/>
        <end position="178"/>
    </location>
</feature>
<gene>
    <name evidence="2" type="ORF">TorRG33x02_183620</name>
</gene>
<evidence type="ECO:0000313" key="2">
    <source>
        <dbReference type="EMBL" id="PON85898.1"/>
    </source>
</evidence>
<protein>
    <submittedName>
        <fullName evidence="2">Uncharacterized protein</fullName>
    </submittedName>
</protein>
<keyword evidence="3" id="KW-1185">Reference proteome</keyword>